<keyword evidence="1" id="KW-0472">Membrane</keyword>
<proteinExistence type="predicted"/>
<feature type="transmembrane region" description="Helical" evidence="1">
    <location>
        <begin position="124"/>
        <end position="143"/>
    </location>
</feature>
<name>A0A411YGB3_9ACTN</name>
<keyword evidence="1" id="KW-1133">Transmembrane helix</keyword>
<dbReference type="OrthoDB" id="2112308at2"/>
<feature type="transmembrane region" description="Helical" evidence="1">
    <location>
        <begin position="197"/>
        <end position="218"/>
    </location>
</feature>
<keyword evidence="3" id="KW-1185">Reference proteome</keyword>
<feature type="transmembrane region" description="Helical" evidence="1">
    <location>
        <begin position="95"/>
        <end position="112"/>
    </location>
</feature>
<accession>A0A411YGB3</accession>
<keyword evidence="1" id="KW-0812">Transmembrane</keyword>
<feature type="transmembrane region" description="Helical" evidence="1">
    <location>
        <begin position="43"/>
        <end position="62"/>
    </location>
</feature>
<dbReference type="Proteomes" id="UP000291469">
    <property type="component" value="Chromosome"/>
</dbReference>
<dbReference type="KEGG" id="erz:ER308_12510"/>
<evidence type="ECO:0000256" key="1">
    <source>
        <dbReference type="SAM" id="Phobius"/>
    </source>
</evidence>
<protein>
    <submittedName>
        <fullName evidence="2">Uncharacterized protein</fullName>
    </submittedName>
</protein>
<feature type="transmembrane region" description="Helical" evidence="1">
    <location>
        <begin position="163"/>
        <end position="185"/>
    </location>
</feature>
<sequence>MRAFWREWRGARPVSDGPTKLERANAGSESTDKARFLQRLRRALLALVGFWLVGGWAAFLLVDVLDVGGAQALLEELEQPLVFFHLFGEARPTEWLQWAALGTSGVLAGLIAGQLSAGERTRVAGAWTLFAFGMVAMLIEDAGNPRHRVAEYAERLAGSTAGTVAELMVMGAVAALPLLAAIWAGWHLLRAAPGRRYLLAGYAVYGIAVLSSATRSLWYERTGAALLGDQLAPFMHGDPPEDRVNFYVLDHLYEESLELVAATLLLVGTIASLERLRTPNL</sequence>
<evidence type="ECO:0000313" key="3">
    <source>
        <dbReference type="Proteomes" id="UP000291469"/>
    </source>
</evidence>
<gene>
    <name evidence="2" type="ORF">ER308_12510</name>
</gene>
<dbReference type="EMBL" id="CP036402">
    <property type="protein sequence ID" value="QBI20304.1"/>
    <property type="molecule type" value="Genomic_DNA"/>
</dbReference>
<reference evidence="2 3" key="1">
    <citation type="submission" date="2019-01" db="EMBL/GenBank/DDBJ databases">
        <title>Egibacter rhizosphaerae EGI 80759T.</title>
        <authorList>
            <person name="Chen D.-D."/>
            <person name="Tian Y."/>
            <person name="Jiao J.-Y."/>
            <person name="Zhang X.-T."/>
            <person name="Zhang Y.-G."/>
            <person name="Zhang Y."/>
            <person name="Xiao M."/>
            <person name="Shu W.-S."/>
            <person name="Li W.-J."/>
        </authorList>
    </citation>
    <scope>NUCLEOTIDE SEQUENCE [LARGE SCALE GENOMIC DNA]</scope>
    <source>
        <strain evidence="2 3">EGI 80759</strain>
    </source>
</reference>
<evidence type="ECO:0000313" key="2">
    <source>
        <dbReference type="EMBL" id="QBI20304.1"/>
    </source>
</evidence>
<organism evidence="2 3">
    <name type="scientific">Egibacter rhizosphaerae</name>
    <dbReference type="NCBI Taxonomy" id="1670831"/>
    <lineage>
        <taxon>Bacteria</taxon>
        <taxon>Bacillati</taxon>
        <taxon>Actinomycetota</taxon>
        <taxon>Nitriliruptoria</taxon>
        <taxon>Egibacterales</taxon>
        <taxon>Egibacteraceae</taxon>
        <taxon>Egibacter</taxon>
    </lineage>
</organism>
<dbReference type="RefSeq" id="WP_131155301.1">
    <property type="nucleotide sequence ID" value="NZ_CP036402.1"/>
</dbReference>
<dbReference type="AlphaFoldDB" id="A0A411YGB3"/>